<keyword evidence="5 6" id="KW-0472">Membrane</keyword>
<evidence type="ECO:0000256" key="2">
    <source>
        <dbReference type="ARBA" id="ARBA00022475"/>
    </source>
</evidence>
<evidence type="ECO:0000256" key="6">
    <source>
        <dbReference type="SAM" id="Phobius"/>
    </source>
</evidence>
<evidence type="ECO:0000256" key="3">
    <source>
        <dbReference type="ARBA" id="ARBA00022692"/>
    </source>
</evidence>
<reference evidence="8" key="1">
    <citation type="submission" date="2018-05" db="EMBL/GenBank/DDBJ databases">
        <title>Genome Sequencing of selected type strains of the family Eggerthellaceae.</title>
        <authorList>
            <person name="Danylec N."/>
            <person name="Stoll D.A."/>
            <person name="Doetsch A."/>
            <person name="Huch M."/>
        </authorList>
    </citation>
    <scope>NUCLEOTIDE SEQUENCE [LARGE SCALE GENOMIC DNA]</scope>
    <source>
        <strain evidence="8">DSM 16107</strain>
    </source>
</reference>
<keyword evidence="2" id="KW-1003">Cell membrane</keyword>
<dbReference type="RefSeq" id="WP_114547718.1">
    <property type="nucleotide sequence ID" value="NZ_PPTT01000039.1"/>
</dbReference>
<protein>
    <recommendedName>
        <fullName evidence="9">Polysaccharide biosynthesis protein C-terminal domain-containing protein</fullName>
    </recommendedName>
</protein>
<feature type="transmembrane region" description="Helical" evidence="6">
    <location>
        <begin position="325"/>
        <end position="347"/>
    </location>
</feature>
<feature type="transmembrane region" description="Helical" evidence="6">
    <location>
        <begin position="110"/>
        <end position="136"/>
    </location>
</feature>
<evidence type="ECO:0000256" key="4">
    <source>
        <dbReference type="ARBA" id="ARBA00022989"/>
    </source>
</evidence>
<dbReference type="OrthoDB" id="3249502at2"/>
<evidence type="ECO:0000313" key="8">
    <source>
        <dbReference type="Proteomes" id="UP000270112"/>
    </source>
</evidence>
<evidence type="ECO:0008006" key="9">
    <source>
        <dbReference type="Google" id="ProtNLM"/>
    </source>
</evidence>
<evidence type="ECO:0000313" key="7">
    <source>
        <dbReference type="EMBL" id="RNM41394.1"/>
    </source>
</evidence>
<gene>
    <name evidence="7" type="ORF">DMP09_09975</name>
</gene>
<feature type="transmembrane region" description="Helical" evidence="6">
    <location>
        <begin position="44"/>
        <end position="69"/>
    </location>
</feature>
<organism evidence="7 8">
    <name type="scientific">Eggerthella sinensis</name>
    <dbReference type="NCBI Taxonomy" id="242230"/>
    <lineage>
        <taxon>Bacteria</taxon>
        <taxon>Bacillati</taxon>
        <taxon>Actinomycetota</taxon>
        <taxon>Coriobacteriia</taxon>
        <taxon>Eggerthellales</taxon>
        <taxon>Eggerthellaceae</taxon>
        <taxon>Eggerthella</taxon>
    </lineage>
</organism>
<dbReference type="PANTHER" id="PTHR30250:SF11">
    <property type="entry name" value="O-ANTIGEN TRANSPORTER-RELATED"/>
    <property type="match status" value="1"/>
</dbReference>
<keyword evidence="4 6" id="KW-1133">Transmembrane helix</keyword>
<dbReference type="EMBL" id="QICC01000038">
    <property type="protein sequence ID" value="RNM41394.1"/>
    <property type="molecule type" value="Genomic_DNA"/>
</dbReference>
<dbReference type="Pfam" id="PF01943">
    <property type="entry name" value="Polysacc_synt"/>
    <property type="match status" value="1"/>
</dbReference>
<accession>A0A3N0IWL6</accession>
<comment type="caution">
    <text evidence="7">The sequence shown here is derived from an EMBL/GenBank/DDBJ whole genome shotgun (WGS) entry which is preliminary data.</text>
</comment>
<feature type="transmembrane region" description="Helical" evidence="6">
    <location>
        <begin position="354"/>
        <end position="377"/>
    </location>
</feature>
<keyword evidence="3 6" id="KW-0812">Transmembrane</keyword>
<dbReference type="AlphaFoldDB" id="A0A3N0IWL6"/>
<feature type="transmembrane region" description="Helical" evidence="6">
    <location>
        <begin position="81"/>
        <end position="104"/>
    </location>
</feature>
<proteinExistence type="predicted"/>
<name>A0A3N0IWL6_9ACTN</name>
<feature type="transmembrane region" description="Helical" evidence="6">
    <location>
        <begin position="12"/>
        <end position="32"/>
    </location>
</feature>
<sequence>MDAKSFIGDTLKYAFPSVVSALVTIVAIPLITRLYPASDYGIISLYYSMGTLLASLFTLGLTNACVRFFYEPPHDATSKQLFNFTFFVGILVTSVVFVFTYIFAGQTVSIYLFGSYDPIALVLFFIYIISTICYRLQMQFARLSGSVISFNAQQIAYIVSNKLLFVVAVGYSTDYIYAILLITVATAAEVLFVGSRSLKFEKALPGSKAKKDMLTFSLPLLPKDAALMIDSSVGKLIPSFFQDFYSLGVLAMATTIANAFALIGSAFSVYWGPFVYKNYKTDQQFIKQIHNYVVLASIAMTLAVFLFQDALFLMLDDSYRVSQSYFMLLMLMPAQILISETTTYGITLANKTNIAMVISLVSCSANLLISFFLYPFLGPLSCAIGIGVSSVLRLTIGTIEGQKFYSSISSARQTTYGVVVIAIVCVINLLVFNSFRFRFAIFSVAFIVTCIVYRDEVKRVLRLLKAAAAKLHA</sequence>
<dbReference type="GO" id="GO:0005886">
    <property type="term" value="C:plasma membrane"/>
    <property type="evidence" value="ECO:0007669"/>
    <property type="project" value="UniProtKB-SubCell"/>
</dbReference>
<dbReference type="PANTHER" id="PTHR30250">
    <property type="entry name" value="PST FAMILY PREDICTED COLANIC ACID TRANSPORTER"/>
    <property type="match status" value="1"/>
</dbReference>
<dbReference type="InterPro" id="IPR002797">
    <property type="entry name" value="Polysacc_synth"/>
</dbReference>
<dbReference type="InterPro" id="IPR050833">
    <property type="entry name" value="Poly_Biosynth_Transport"/>
</dbReference>
<dbReference type="Proteomes" id="UP000270112">
    <property type="component" value="Unassembled WGS sequence"/>
</dbReference>
<comment type="subcellular location">
    <subcellularLocation>
        <location evidence="1">Cell membrane</location>
        <topology evidence="1">Multi-pass membrane protein</topology>
    </subcellularLocation>
</comment>
<feature type="transmembrane region" description="Helical" evidence="6">
    <location>
        <begin position="249"/>
        <end position="271"/>
    </location>
</feature>
<evidence type="ECO:0000256" key="5">
    <source>
        <dbReference type="ARBA" id="ARBA00023136"/>
    </source>
</evidence>
<feature type="transmembrane region" description="Helical" evidence="6">
    <location>
        <begin position="413"/>
        <end position="431"/>
    </location>
</feature>
<evidence type="ECO:0000256" key="1">
    <source>
        <dbReference type="ARBA" id="ARBA00004651"/>
    </source>
</evidence>
<feature type="transmembrane region" description="Helical" evidence="6">
    <location>
        <begin position="292"/>
        <end position="313"/>
    </location>
</feature>